<feature type="transmembrane region" description="Helical" evidence="10">
    <location>
        <begin position="182"/>
        <end position="200"/>
    </location>
</feature>
<feature type="transmembrane region" description="Helical" evidence="10">
    <location>
        <begin position="434"/>
        <end position="457"/>
    </location>
</feature>
<dbReference type="InterPro" id="IPR011701">
    <property type="entry name" value="MFS"/>
</dbReference>
<evidence type="ECO:0000256" key="10">
    <source>
        <dbReference type="SAM" id="Phobius"/>
    </source>
</evidence>
<dbReference type="EMBL" id="MTYJ01000090">
    <property type="protein sequence ID" value="OQV15365.1"/>
    <property type="molecule type" value="Genomic_DNA"/>
</dbReference>
<evidence type="ECO:0000256" key="1">
    <source>
        <dbReference type="ARBA" id="ARBA00004141"/>
    </source>
</evidence>
<keyword evidence="5" id="KW-0532">Neurotransmitter transport</keyword>
<dbReference type="Pfam" id="PF07690">
    <property type="entry name" value="MFS_1"/>
    <property type="match status" value="1"/>
</dbReference>
<evidence type="ECO:0000256" key="9">
    <source>
        <dbReference type="SAM" id="MobiDB-lite"/>
    </source>
</evidence>
<keyword evidence="7 10" id="KW-0472">Membrane</keyword>
<protein>
    <submittedName>
        <fullName evidence="12">Vesicular acetylcholine transporter</fullName>
    </submittedName>
</protein>
<organism evidence="12 13">
    <name type="scientific">Hypsibius exemplaris</name>
    <name type="common">Freshwater tardigrade</name>
    <dbReference type="NCBI Taxonomy" id="2072580"/>
    <lineage>
        <taxon>Eukaryota</taxon>
        <taxon>Metazoa</taxon>
        <taxon>Ecdysozoa</taxon>
        <taxon>Tardigrada</taxon>
        <taxon>Eutardigrada</taxon>
        <taxon>Parachela</taxon>
        <taxon>Hypsibioidea</taxon>
        <taxon>Hypsibiidae</taxon>
        <taxon>Hypsibius</taxon>
    </lineage>
</organism>
<feature type="transmembrane region" description="Helical" evidence="10">
    <location>
        <begin position="315"/>
        <end position="337"/>
    </location>
</feature>
<proteinExistence type="inferred from homology"/>
<keyword evidence="8" id="KW-0325">Glycoprotein</keyword>
<dbReference type="SUPFAM" id="SSF103473">
    <property type="entry name" value="MFS general substrate transporter"/>
    <property type="match status" value="1"/>
</dbReference>
<evidence type="ECO:0000313" key="12">
    <source>
        <dbReference type="EMBL" id="OQV15365.1"/>
    </source>
</evidence>
<dbReference type="GO" id="GO:0030121">
    <property type="term" value="C:AP-1 adaptor complex"/>
    <property type="evidence" value="ECO:0007669"/>
    <property type="project" value="TreeGrafter"/>
</dbReference>
<feature type="compositionally biased region" description="Basic and acidic residues" evidence="9">
    <location>
        <begin position="519"/>
        <end position="528"/>
    </location>
</feature>
<evidence type="ECO:0000313" key="13">
    <source>
        <dbReference type="Proteomes" id="UP000192578"/>
    </source>
</evidence>
<feature type="transmembrane region" description="Helical" evidence="10">
    <location>
        <begin position="126"/>
        <end position="150"/>
    </location>
</feature>
<dbReference type="Proteomes" id="UP000192578">
    <property type="component" value="Unassembled WGS sequence"/>
</dbReference>
<evidence type="ECO:0000256" key="7">
    <source>
        <dbReference type="ARBA" id="ARBA00023136"/>
    </source>
</evidence>
<sequence length="537" mass="59303">MVVIPVINKDTAELKLILYEKIQQEHVQRRIVMLIVCVTLLLDNMLFMVIVPIIPKYFRDLKVWGDPINNITGADGEDDKDIVPEYAGEDRWNGYFFASKAFVQLCVGPFSGHIIDRIGYEKPMMAGLIVMFFSTVIFAFGSGFGILFFARSLQGVGSGFADTAGLAMIADRFSDEAERSKMIGIAVAFISFGSLVAPPFGGVLFDWAGKEAPFIILSLVCLFTALALLMVMKPKENLALKTALQRQKTMDVPRDFIGELPSDVKPTPIWRLFMDPYIAICAGALMMANVSLAFLEPTISTWMDDTMGDITTTQAGIIWLPAFIPHVMGVWLTVHLLQTRPKYGWVYAAVGLSCEGVFSSFIPLCSNYWVLIIPISFLCFGIALIDTALLPALGYLVDTRHASVYGSVYAIADISYSMAYAFGPVLAGSIVESLGFTTLCVLIGVSNLAYVPVLYLLKPAYTHDAIFDGTAGDGFDTGKHSQLNEWQEEQQKFTLAHTGPKNLMKNGNYGATGRFHRQHEKDTDRILPDDEDEDEMA</sequence>
<dbReference type="InterPro" id="IPR036259">
    <property type="entry name" value="MFS_trans_sf"/>
</dbReference>
<comment type="subcellular location">
    <subcellularLocation>
        <location evidence="1">Membrane</location>
        <topology evidence="1">Multi-pass membrane protein</topology>
    </subcellularLocation>
</comment>
<dbReference type="InterPro" id="IPR020846">
    <property type="entry name" value="MFS_dom"/>
</dbReference>
<feature type="transmembrane region" description="Helical" evidence="10">
    <location>
        <begin position="368"/>
        <end position="390"/>
    </location>
</feature>
<keyword evidence="6 10" id="KW-1133">Transmembrane helix</keyword>
<keyword evidence="4 10" id="KW-0812">Transmembrane</keyword>
<dbReference type="AlphaFoldDB" id="A0A1W0WJH7"/>
<name>A0A1W0WJH7_HYPEX</name>
<dbReference type="GO" id="GO:0030122">
    <property type="term" value="C:AP-2 adaptor complex"/>
    <property type="evidence" value="ECO:0007669"/>
    <property type="project" value="TreeGrafter"/>
</dbReference>
<keyword evidence="3" id="KW-0813">Transport</keyword>
<evidence type="ECO:0000256" key="5">
    <source>
        <dbReference type="ARBA" id="ARBA00022775"/>
    </source>
</evidence>
<dbReference type="PANTHER" id="PTHR23506">
    <property type="entry name" value="GH10249P"/>
    <property type="match status" value="1"/>
</dbReference>
<feature type="transmembrane region" description="Helical" evidence="10">
    <location>
        <begin position="402"/>
        <end position="422"/>
    </location>
</feature>
<feature type="transmembrane region" description="Helical" evidence="10">
    <location>
        <begin position="31"/>
        <end position="54"/>
    </location>
</feature>
<feature type="region of interest" description="Disordered" evidence="9">
    <location>
        <begin position="509"/>
        <end position="537"/>
    </location>
</feature>
<evidence type="ECO:0000256" key="3">
    <source>
        <dbReference type="ARBA" id="ARBA00022448"/>
    </source>
</evidence>
<dbReference type="GO" id="GO:0007268">
    <property type="term" value="P:chemical synaptic transmission"/>
    <property type="evidence" value="ECO:0007669"/>
    <property type="project" value="TreeGrafter"/>
</dbReference>
<dbReference type="InterPro" id="IPR050930">
    <property type="entry name" value="MFS_Vesicular_Transporter"/>
</dbReference>
<evidence type="ECO:0000259" key="11">
    <source>
        <dbReference type="PROSITE" id="PS50850"/>
    </source>
</evidence>
<evidence type="ECO:0000256" key="4">
    <source>
        <dbReference type="ARBA" id="ARBA00022692"/>
    </source>
</evidence>
<dbReference type="GO" id="GO:0005277">
    <property type="term" value="F:acetylcholine transmembrane transporter activity"/>
    <property type="evidence" value="ECO:0007669"/>
    <property type="project" value="TreeGrafter"/>
</dbReference>
<feature type="domain" description="Major facilitator superfamily (MFS) profile" evidence="11">
    <location>
        <begin position="32"/>
        <end position="461"/>
    </location>
</feature>
<reference evidence="13" key="1">
    <citation type="submission" date="2017-01" db="EMBL/GenBank/DDBJ databases">
        <title>Comparative genomics of anhydrobiosis in the tardigrade Hypsibius dujardini.</title>
        <authorList>
            <person name="Yoshida Y."/>
            <person name="Koutsovoulos G."/>
            <person name="Laetsch D."/>
            <person name="Stevens L."/>
            <person name="Kumar S."/>
            <person name="Horikawa D."/>
            <person name="Ishino K."/>
            <person name="Komine S."/>
            <person name="Tomita M."/>
            <person name="Blaxter M."/>
            <person name="Arakawa K."/>
        </authorList>
    </citation>
    <scope>NUCLEOTIDE SEQUENCE [LARGE SCALE GENOMIC DNA]</scope>
    <source>
        <strain evidence="13">Z151</strain>
    </source>
</reference>
<dbReference type="PROSITE" id="PS50850">
    <property type="entry name" value="MFS"/>
    <property type="match status" value="1"/>
</dbReference>
<dbReference type="Gene3D" id="1.20.1250.20">
    <property type="entry name" value="MFS general substrate transporter like domains"/>
    <property type="match status" value="1"/>
</dbReference>
<dbReference type="GO" id="GO:0043195">
    <property type="term" value="C:terminal bouton"/>
    <property type="evidence" value="ECO:0007669"/>
    <property type="project" value="TreeGrafter"/>
</dbReference>
<evidence type="ECO:0000256" key="2">
    <source>
        <dbReference type="ARBA" id="ARBA00006829"/>
    </source>
</evidence>
<evidence type="ECO:0000256" key="6">
    <source>
        <dbReference type="ARBA" id="ARBA00022989"/>
    </source>
</evidence>
<comment type="similarity">
    <text evidence="2">Belongs to the major facilitator superfamily. Vesicular transporter family.</text>
</comment>
<comment type="caution">
    <text evidence="12">The sequence shown here is derived from an EMBL/GenBank/DDBJ whole genome shotgun (WGS) entry which is preliminary data.</text>
</comment>
<feature type="transmembrane region" description="Helical" evidence="10">
    <location>
        <begin position="277"/>
        <end position="295"/>
    </location>
</feature>
<feature type="transmembrane region" description="Helical" evidence="10">
    <location>
        <begin position="212"/>
        <end position="231"/>
    </location>
</feature>
<gene>
    <name evidence="12" type="ORF">BV898_10471</name>
</gene>
<dbReference type="OrthoDB" id="5086884at2759"/>
<keyword evidence="13" id="KW-1185">Reference proteome</keyword>
<accession>A0A1W0WJH7</accession>
<evidence type="ECO:0000256" key="8">
    <source>
        <dbReference type="ARBA" id="ARBA00023180"/>
    </source>
</evidence>
<dbReference type="PANTHER" id="PTHR23506:SF13">
    <property type="entry name" value="VESICULAR ACETYLCHOLINE TRANSPORTER"/>
    <property type="match status" value="1"/>
</dbReference>